<keyword evidence="1" id="KW-0378">Hydrolase</keyword>
<dbReference type="InterPro" id="IPR034122">
    <property type="entry name" value="Retropepsin-like_bacterial"/>
</dbReference>
<dbReference type="InterPro" id="IPR001969">
    <property type="entry name" value="Aspartic_peptidase_AS"/>
</dbReference>
<dbReference type="GO" id="GO:0008233">
    <property type="term" value="F:peptidase activity"/>
    <property type="evidence" value="ECO:0007669"/>
    <property type="project" value="UniProtKB-KW"/>
</dbReference>
<dbReference type="RefSeq" id="WP_379784101.1">
    <property type="nucleotide sequence ID" value="NZ_JBHSWW010000582.1"/>
</dbReference>
<dbReference type="EMBL" id="JBHSWW010000582">
    <property type="protein sequence ID" value="MFC6755168.1"/>
    <property type="molecule type" value="Genomic_DNA"/>
</dbReference>
<dbReference type="Pfam" id="PF13975">
    <property type="entry name" value="gag-asp_proteas"/>
    <property type="match status" value="1"/>
</dbReference>
<proteinExistence type="predicted"/>
<keyword evidence="1" id="KW-0645">Protease</keyword>
<dbReference type="Gene3D" id="2.40.70.10">
    <property type="entry name" value="Acid Proteases"/>
    <property type="match status" value="1"/>
</dbReference>
<dbReference type="AlphaFoldDB" id="A0ABD5SDT6"/>
<accession>A0ABD5SDT6</accession>
<organism evidence="1 2">
    <name type="scientific">Halorubrum tibetense</name>
    <dbReference type="NCBI Taxonomy" id="175631"/>
    <lineage>
        <taxon>Archaea</taxon>
        <taxon>Methanobacteriati</taxon>
        <taxon>Methanobacteriota</taxon>
        <taxon>Stenosarchaea group</taxon>
        <taxon>Halobacteria</taxon>
        <taxon>Halobacteriales</taxon>
        <taxon>Haloferacaceae</taxon>
        <taxon>Halorubrum</taxon>
    </lineage>
</organism>
<evidence type="ECO:0000313" key="1">
    <source>
        <dbReference type="EMBL" id="MFC6755168.1"/>
    </source>
</evidence>
<comment type="caution">
    <text evidence="1">The sequence shown here is derived from an EMBL/GenBank/DDBJ whole genome shotgun (WGS) entry which is preliminary data.</text>
</comment>
<dbReference type="Proteomes" id="UP001596442">
    <property type="component" value="Unassembled WGS sequence"/>
</dbReference>
<keyword evidence="2" id="KW-1185">Reference proteome</keyword>
<name>A0ABD5SDT6_9EURY</name>
<reference evidence="1 2" key="1">
    <citation type="journal article" date="2019" name="Int. J. Syst. Evol. Microbiol.">
        <title>The Global Catalogue of Microorganisms (GCM) 10K type strain sequencing project: providing services to taxonomists for standard genome sequencing and annotation.</title>
        <authorList>
            <consortium name="The Broad Institute Genomics Platform"/>
            <consortium name="The Broad Institute Genome Sequencing Center for Infectious Disease"/>
            <person name="Wu L."/>
            <person name="Ma J."/>
        </authorList>
    </citation>
    <scope>NUCLEOTIDE SEQUENCE [LARGE SCALE GENOMIC DNA]</scope>
    <source>
        <strain evidence="1 2">CGMCC 1.3239</strain>
    </source>
</reference>
<dbReference type="CDD" id="cd05483">
    <property type="entry name" value="retropepsin_like_bacteria"/>
    <property type="match status" value="1"/>
</dbReference>
<dbReference type="NCBIfam" id="TIGR02281">
    <property type="entry name" value="clan_AA_DTGA"/>
    <property type="match status" value="1"/>
</dbReference>
<dbReference type="InterPro" id="IPR011969">
    <property type="entry name" value="Clan_AA_Asp_peptidase_C"/>
</dbReference>
<protein>
    <submittedName>
        <fullName evidence="1">TIGR02281 family clan AA aspartic protease</fullName>
    </submittedName>
</protein>
<sequence length="214" mass="23011">MFRLLLLSVCLSLSCTLLASAEIDIKVSGLFKGSALLDINGKRQLLKVGATSPEGVTVIAADSKRAIISYQGQQKELHLSRQIGALFNAPDRAEVRINTGKGGHYWAKGLINGRQVDMMVDTGATSVAMSERHAQSLGVQYRQGLVGEASTAGGKKKAWQVNLESVSVGNVLVNQVSAVVLEGDFPEMVLLGNSFLDKVDIDREQGVLLIRSRF</sequence>
<gene>
    <name evidence="1" type="ORF">ACFQEU_17105</name>
</gene>
<dbReference type="PROSITE" id="PS00141">
    <property type="entry name" value="ASP_PROTEASE"/>
    <property type="match status" value="1"/>
</dbReference>
<evidence type="ECO:0000313" key="2">
    <source>
        <dbReference type="Proteomes" id="UP001596442"/>
    </source>
</evidence>
<dbReference type="SUPFAM" id="SSF50630">
    <property type="entry name" value="Acid proteases"/>
    <property type="match status" value="1"/>
</dbReference>
<dbReference type="PROSITE" id="PS51257">
    <property type="entry name" value="PROKAR_LIPOPROTEIN"/>
    <property type="match status" value="1"/>
</dbReference>
<dbReference type="InterPro" id="IPR021109">
    <property type="entry name" value="Peptidase_aspartic_dom_sf"/>
</dbReference>
<dbReference type="GO" id="GO:0006508">
    <property type="term" value="P:proteolysis"/>
    <property type="evidence" value="ECO:0007669"/>
    <property type="project" value="UniProtKB-KW"/>
</dbReference>